<comment type="similarity">
    <text evidence="1">Belongs to the nitroreductase family.</text>
</comment>
<accession>A0A3R5V7H2</accession>
<dbReference type="PANTHER" id="PTHR43673:SF10">
    <property type="entry name" value="NADH DEHYDROGENASE_NAD(P)H NITROREDUCTASE XCC3605-RELATED"/>
    <property type="match status" value="1"/>
</dbReference>
<dbReference type="SUPFAM" id="SSF55469">
    <property type="entry name" value="FMN-dependent nitroreductase-like"/>
    <property type="match status" value="1"/>
</dbReference>
<dbReference type="OrthoDB" id="9783470at2"/>
<sequence>MSEAIKVLLNRRSTRVFKDEQIKDEELETILEAGRFAPSAMNQQSWHFTVIQNKEVINTLAETFRQVLLNSNQEAMVKRAQSDNFKPYYNAPTLIIVSGDKNAIAPKADCGAATENLLVAAEALGIGSCWLGSSDAIFNSPKAEELKNMLGIPEGYEPLYSAIFGYKANDNAKAAPRKENTVNYIR</sequence>
<evidence type="ECO:0000256" key="2">
    <source>
        <dbReference type="ARBA" id="ARBA00023002"/>
    </source>
</evidence>
<reference evidence="4 5" key="1">
    <citation type="submission" date="2018-01" db="EMBL/GenBank/DDBJ databases">
        <title>Genome Sequencing and Assembly of Anaerobacter polyendosporus strain CT4.</title>
        <authorList>
            <person name="Tachaapaikoon C."/>
            <person name="Sutheeworapong S."/>
            <person name="Jenjaroenpun P."/>
            <person name="Wongsurawat T."/>
            <person name="Nookeaw I."/>
            <person name="Cheawchanlertfa P."/>
            <person name="Kosugi A."/>
            <person name="Cheevadhanarak S."/>
            <person name="Ratanakhanokchai K."/>
        </authorList>
    </citation>
    <scope>NUCLEOTIDE SEQUENCE [LARGE SCALE GENOMIC DNA]</scope>
    <source>
        <strain evidence="4 5">CT4</strain>
    </source>
</reference>
<evidence type="ECO:0000313" key="4">
    <source>
        <dbReference type="EMBL" id="QAA31836.1"/>
    </source>
</evidence>
<dbReference type="Gene3D" id="3.40.109.10">
    <property type="entry name" value="NADH Oxidase"/>
    <property type="match status" value="1"/>
</dbReference>
<dbReference type="Proteomes" id="UP000286268">
    <property type="component" value="Chromosome"/>
</dbReference>
<evidence type="ECO:0000259" key="3">
    <source>
        <dbReference type="Pfam" id="PF00881"/>
    </source>
</evidence>
<evidence type="ECO:0000256" key="1">
    <source>
        <dbReference type="ARBA" id="ARBA00007118"/>
    </source>
</evidence>
<keyword evidence="2" id="KW-0560">Oxidoreductase</keyword>
<dbReference type="AlphaFoldDB" id="A0A3R5V7H2"/>
<protein>
    <submittedName>
        <fullName evidence="4">Nitroreductase</fullName>
    </submittedName>
</protein>
<dbReference type="KEGG" id="cmah:C1I91_09350"/>
<organism evidence="4 5">
    <name type="scientific">Clostridium manihotivorum</name>
    <dbReference type="NCBI Taxonomy" id="2320868"/>
    <lineage>
        <taxon>Bacteria</taxon>
        <taxon>Bacillati</taxon>
        <taxon>Bacillota</taxon>
        <taxon>Clostridia</taxon>
        <taxon>Eubacteriales</taxon>
        <taxon>Clostridiaceae</taxon>
        <taxon>Clostridium</taxon>
    </lineage>
</organism>
<dbReference type="InterPro" id="IPR029479">
    <property type="entry name" value="Nitroreductase"/>
</dbReference>
<evidence type="ECO:0000313" key="5">
    <source>
        <dbReference type="Proteomes" id="UP000286268"/>
    </source>
</evidence>
<dbReference type="RefSeq" id="WP_128212631.1">
    <property type="nucleotide sequence ID" value="NZ_CP025746.1"/>
</dbReference>
<dbReference type="InterPro" id="IPR000415">
    <property type="entry name" value="Nitroreductase-like"/>
</dbReference>
<dbReference type="Pfam" id="PF00881">
    <property type="entry name" value="Nitroreductase"/>
    <property type="match status" value="1"/>
</dbReference>
<name>A0A3R5V7H2_9CLOT</name>
<dbReference type="PANTHER" id="PTHR43673">
    <property type="entry name" value="NAD(P)H NITROREDUCTASE YDGI-RELATED"/>
    <property type="match status" value="1"/>
</dbReference>
<feature type="domain" description="Nitroreductase" evidence="3">
    <location>
        <begin position="9"/>
        <end position="166"/>
    </location>
</feature>
<dbReference type="GO" id="GO:0016491">
    <property type="term" value="F:oxidoreductase activity"/>
    <property type="evidence" value="ECO:0007669"/>
    <property type="project" value="UniProtKB-KW"/>
</dbReference>
<keyword evidence="5" id="KW-1185">Reference proteome</keyword>
<gene>
    <name evidence="4" type="ORF">C1I91_09350</name>
</gene>
<dbReference type="EMBL" id="CP025746">
    <property type="protein sequence ID" value="QAA31836.1"/>
    <property type="molecule type" value="Genomic_DNA"/>
</dbReference>
<proteinExistence type="inferred from homology"/>